<organism evidence="5 6">
    <name type="scientific">Paramormyrops kingsleyae</name>
    <dbReference type="NCBI Taxonomy" id="1676925"/>
    <lineage>
        <taxon>Eukaryota</taxon>
        <taxon>Metazoa</taxon>
        <taxon>Chordata</taxon>
        <taxon>Craniata</taxon>
        <taxon>Vertebrata</taxon>
        <taxon>Euteleostomi</taxon>
        <taxon>Actinopterygii</taxon>
        <taxon>Neopterygii</taxon>
        <taxon>Teleostei</taxon>
        <taxon>Osteoglossocephala</taxon>
        <taxon>Osteoglossomorpha</taxon>
        <taxon>Osteoglossiformes</taxon>
        <taxon>Mormyridae</taxon>
        <taxon>Paramormyrops</taxon>
    </lineage>
</organism>
<dbReference type="Proteomes" id="UP000261540">
    <property type="component" value="Unplaced"/>
</dbReference>
<name>A0A3B3TH50_9TELE</name>
<feature type="region of interest" description="Disordered" evidence="1">
    <location>
        <begin position="737"/>
        <end position="805"/>
    </location>
</feature>
<dbReference type="STRING" id="1676925.ENSPKIP00000042064"/>
<dbReference type="GeneTree" id="ENSGT00390000003305"/>
<protein>
    <submittedName>
        <fullName evidence="5">MDM2 binding protein</fullName>
    </submittedName>
</protein>
<dbReference type="OrthoDB" id="8633268at2759"/>
<evidence type="ECO:0000259" key="3">
    <source>
        <dbReference type="Pfam" id="PF14919"/>
    </source>
</evidence>
<reference evidence="5" key="2">
    <citation type="submission" date="2025-09" db="UniProtKB">
        <authorList>
            <consortium name="Ensembl"/>
        </authorList>
    </citation>
    <scope>IDENTIFICATION</scope>
</reference>
<reference evidence="5" key="1">
    <citation type="submission" date="2025-08" db="UniProtKB">
        <authorList>
            <consortium name="Ensembl"/>
        </authorList>
    </citation>
    <scope>IDENTIFICATION</scope>
</reference>
<dbReference type="InterPro" id="IPR039061">
    <property type="entry name" value="MTBP"/>
</dbReference>
<sequence length="879" mass="97123">MDRFVLVVNFTKKGDCKTVDKDLDLVKQIHDFLKSLASTSAPQHSLFPACLPGRVSAGRRWYFAVQASCGSSQFCSSAWDELGVGCRRSDGEDTGPSALDTCRDALLEKGAEDDNEALLDPQAQSELFEEAAEGLHQLADKLPPPGQALLDVVLLSTDTEAPSTKEFLPVLGSLKHMQAWHSAKITVATANNAGWQKMASYLVADIHGQEKLLSCIDQDELWRGSILVRERKFLSELRFGGFCLKARPGDSSVLSPHALSQDCTDRTLNTEVFQYYQPVLDLVQLVSVPDLPVYLHSRVEFELGLTTKTGRSRLLLDQLNTLRGKVGALFSLSCTVSSLAVTPAPQLSSQKWKEFISRRPKALPVPDVEVKGELGQYFWLVQGTDTGGCTARMIHSANQINGAAALATANGLLGEKDFALSGTRVDSWLSSLPCLHGDQLIRRERNLEKVQALAVKECLRRREESLNPVSIPVTDLKVLLRLAREQYLVMHDGRLPRAASLIAEKENHTREVPAVSMRTAGSQDLPERSVLLNFENQAKIRQQRSSSLRLASGSSECLLVPKDGQKEIPALLDAKEMLRHFSADGRPTGELQPLPVQRGEHPFQLSSDLTPRKVTQLPFSRATRSHYHGIEFCLDEQKALDRDRSLVRLQSRLIRYETQTTCSKEPRPLPFALSPAPFAQSPAPFAQSPAPSPGVLSEPSSIPDGEALLSETRGEPPRLKRRCWEADGSHAYKRLVKSDSNESLGSKSSCSSGTQLAPRVLRRQPARSQVIPTSGRPAPGPQRSDTTSQPPAGDNATKESRSQKHNRMLNEVVAKTLKQHGIVGEHKCFEACSQRLFEISKFYLKDLKTSRGLHEEMKKAAQNNCKQVIQWVLEKASRK</sequence>
<proteinExistence type="predicted"/>
<dbReference type="PANTHER" id="PTHR14382">
    <property type="entry name" value="MDM2-BINDING PROTEIN"/>
    <property type="match status" value="1"/>
</dbReference>
<accession>A0A3B3TH50</accession>
<feature type="compositionally biased region" description="Low complexity" evidence="1">
    <location>
        <begin position="741"/>
        <end position="752"/>
    </location>
</feature>
<dbReference type="Pfam" id="PF14918">
    <property type="entry name" value="MTBP_N"/>
    <property type="match status" value="1"/>
</dbReference>
<dbReference type="InterPro" id="IPR029418">
    <property type="entry name" value="MTBP_C"/>
</dbReference>
<evidence type="ECO:0000256" key="1">
    <source>
        <dbReference type="SAM" id="MobiDB-lite"/>
    </source>
</evidence>
<feature type="domain" description="DM2" evidence="3">
    <location>
        <begin position="271"/>
        <end position="603"/>
    </location>
</feature>
<dbReference type="RefSeq" id="XP_023668053.1">
    <property type="nucleotide sequence ID" value="XM_023812285.2"/>
</dbReference>
<dbReference type="GeneID" id="111844122"/>
<feature type="domain" description="MDN2-binding protein C-terminal" evidence="4">
    <location>
        <begin position="608"/>
        <end position="869"/>
    </location>
</feature>
<dbReference type="GO" id="GO:0031396">
    <property type="term" value="P:regulation of protein ubiquitination"/>
    <property type="evidence" value="ECO:0007669"/>
    <property type="project" value="InterPro"/>
</dbReference>
<dbReference type="InterPro" id="IPR029421">
    <property type="entry name" value="MTBP_N"/>
</dbReference>
<dbReference type="PANTHER" id="PTHR14382:SF1">
    <property type="entry name" value="MDM2-BINDING PROTEIN"/>
    <property type="match status" value="1"/>
</dbReference>
<dbReference type="GO" id="GO:0034501">
    <property type="term" value="P:protein localization to kinetochore"/>
    <property type="evidence" value="ECO:0007669"/>
    <property type="project" value="TreeGrafter"/>
</dbReference>
<feature type="domain" description="DM2" evidence="2">
    <location>
        <begin position="1"/>
        <end position="247"/>
    </location>
</feature>
<evidence type="ECO:0000259" key="4">
    <source>
        <dbReference type="Pfam" id="PF14920"/>
    </source>
</evidence>
<dbReference type="GO" id="GO:0000776">
    <property type="term" value="C:kinetochore"/>
    <property type="evidence" value="ECO:0007669"/>
    <property type="project" value="TreeGrafter"/>
</dbReference>
<dbReference type="GO" id="GO:0007089">
    <property type="term" value="P:traversing start control point of mitotic cell cycle"/>
    <property type="evidence" value="ECO:0007669"/>
    <property type="project" value="TreeGrafter"/>
</dbReference>
<feature type="region of interest" description="Disordered" evidence="1">
    <location>
        <begin position="666"/>
        <end position="722"/>
    </location>
</feature>
<evidence type="ECO:0000313" key="5">
    <source>
        <dbReference type="Ensembl" id="ENSPKIP00000042064.1"/>
    </source>
</evidence>
<dbReference type="Ensembl" id="ENSPKIT00000023882.1">
    <property type="protein sequence ID" value="ENSPKIP00000042064.1"/>
    <property type="gene ID" value="ENSPKIG00000018833.1"/>
</dbReference>
<evidence type="ECO:0000313" key="6">
    <source>
        <dbReference type="Proteomes" id="UP000261540"/>
    </source>
</evidence>
<dbReference type="Pfam" id="PF14920">
    <property type="entry name" value="MTBP_C"/>
    <property type="match status" value="1"/>
</dbReference>
<feature type="compositionally biased region" description="Basic and acidic residues" evidence="1">
    <location>
        <begin position="712"/>
        <end position="722"/>
    </location>
</feature>
<dbReference type="AlphaFoldDB" id="A0A3B3TH50"/>
<feature type="compositionally biased region" description="Low complexity" evidence="1">
    <location>
        <begin position="670"/>
        <end position="689"/>
    </location>
</feature>
<dbReference type="Pfam" id="PF14919">
    <property type="entry name" value="MTBP_mid"/>
    <property type="match status" value="1"/>
</dbReference>
<dbReference type="InterPro" id="IPR029420">
    <property type="entry name" value="MTBP_central"/>
</dbReference>
<keyword evidence="6" id="KW-1185">Reference proteome</keyword>
<evidence type="ECO:0000259" key="2">
    <source>
        <dbReference type="Pfam" id="PF14918"/>
    </source>
</evidence>